<name>A0A0F9SE74_9ZZZZ</name>
<dbReference type="EMBL" id="LAZR01000528">
    <property type="protein sequence ID" value="KKN65299.1"/>
    <property type="molecule type" value="Genomic_DNA"/>
</dbReference>
<evidence type="ECO:0008006" key="2">
    <source>
        <dbReference type="Google" id="ProtNLM"/>
    </source>
</evidence>
<dbReference type="AlphaFoldDB" id="A0A0F9SE74"/>
<accession>A0A0F9SE74</accession>
<sequence length="301" mass="33489">MSDNFEYKEALAEIMRSDKESFAEILVEFINPNHLTEEVLSLLLNTRQLEAGDLLVKKVRKGIEVKTLVPGAVHLASEITITDRINFILDGADVKVTYNEWELERGEIGTVDSITTEMRDKLRDYFVNKVFTALSSIWTAGNTPLNYTAVGGAVTAAALENAIDTINQTTPGAKLIVGAREAVTPITKFGAFWTDGSNVGYAEELIMRIFDNGALGRYYGVPILALEQVFDNIEDWNALIPVDKILVIGEDVGDFITYGDVKEKQWVDMNPTPPQWMLEIYQQFGMIIDNARGIFVLGNLS</sequence>
<gene>
    <name evidence="1" type="ORF">LCGC14_0482820</name>
</gene>
<protein>
    <recommendedName>
        <fullName evidence="2">Phage capsid protein</fullName>
    </recommendedName>
</protein>
<reference evidence="1" key="1">
    <citation type="journal article" date="2015" name="Nature">
        <title>Complex archaea that bridge the gap between prokaryotes and eukaryotes.</title>
        <authorList>
            <person name="Spang A."/>
            <person name="Saw J.H."/>
            <person name="Jorgensen S.L."/>
            <person name="Zaremba-Niedzwiedzka K."/>
            <person name="Martijn J."/>
            <person name="Lind A.E."/>
            <person name="van Eijk R."/>
            <person name="Schleper C."/>
            <person name="Guy L."/>
            <person name="Ettema T.J."/>
        </authorList>
    </citation>
    <scope>NUCLEOTIDE SEQUENCE</scope>
</reference>
<evidence type="ECO:0000313" key="1">
    <source>
        <dbReference type="EMBL" id="KKN65299.1"/>
    </source>
</evidence>
<comment type="caution">
    <text evidence="1">The sequence shown here is derived from an EMBL/GenBank/DDBJ whole genome shotgun (WGS) entry which is preliminary data.</text>
</comment>
<organism evidence="1">
    <name type="scientific">marine sediment metagenome</name>
    <dbReference type="NCBI Taxonomy" id="412755"/>
    <lineage>
        <taxon>unclassified sequences</taxon>
        <taxon>metagenomes</taxon>
        <taxon>ecological metagenomes</taxon>
    </lineage>
</organism>
<proteinExistence type="predicted"/>